<evidence type="ECO:0000259" key="6">
    <source>
        <dbReference type="PROSITE" id="PS51144"/>
    </source>
</evidence>
<dbReference type="Ensembl" id="ENSGMOT00000027940.1">
    <property type="protein sequence ID" value="ENSGMOP00000040861.1"/>
    <property type="gene ID" value="ENSGMOG00000036829.1"/>
</dbReference>
<dbReference type="GO" id="GO:0005737">
    <property type="term" value="C:cytoplasm"/>
    <property type="evidence" value="ECO:0007669"/>
    <property type="project" value="TreeGrafter"/>
</dbReference>
<evidence type="ECO:0000256" key="1">
    <source>
        <dbReference type="ARBA" id="ARBA00001947"/>
    </source>
</evidence>
<keyword evidence="4" id="KW-0456">Lyase</keyword>
<keyword evidence="8" id="KW-1185">Reference proteome</keyword>
<dbReference type="Proteomes" id="UP000694546">
    <property type="component" value="Chromosome 23"/>
</dbReference>
<dbReference type="Pfam" id="PF00194">
    <property type="entry name" value="Carb_anhydrase"/>
    <property type="match status" value="1"/>
</dbReference>
<dbReference type="PANTHER" id="PTHR18952:SF120">
    <property type="entry name" value="CARBONIC ANHYDRASE 2"/>
    <property type="match status" value="1"/>
</dbReference>
<dbReference type="GO" id="GO:0004089">
    <property type="term" value="F:carbonate dehydratase activity"/>
    <property type="evidence" value="ECO:0007669"/>
    <property type="project" value="UniProtKB-EC"/>
</dbReference>
<accession>A0A8C5B3J9</accession>
<sequence length="258" mass="28286">TMSHAWGYSAENGPEKWVTKLPHRRWVPASPPSTIVPADASYDAGLKPLCLKYDAKDCIDILNNGHSFQVTFTDDTDRVYRLKQFHFHWGESPAGCFVNNRVTGAFCPSVSQLHLVHWNTKYPSFGEAASKSDGLAVVGLPSSFIHASRPPTTTPPCSLFSCRFPSQGTQTTFPGFDPTTLLPGCLDYWTYDGSLTTPPLLESVTWIVCKETISVSPAQMASFRALQFSGAGEAACCMVDNYRPPQPLKGRAVKASFQ</sequence>
<feature type="domain" description="Alpha-carbonic anhydrase" evidence="6">
    <location>
        <begin position="4"/>
        <end position="257"/>
    </location>
</feature>
<name>A0A8C5B3J9_GADMO</name>
<comment type="cofactor">
    <cofactor evidence="1">
        <name>Zn(2+)</name>
        <dbReference type="ChEBI" id="CHEBI:29105"/>
    </cofactor>
</comment>
<dbReference type="InterPro" id="IPR036398">
    <property type="entry name" value="CA_dom_sf"/>
</dbReference>
<evidence type="ECO:0000313" key="7">
    <source>
        <dbReference type="Ensembl" id="ENSGMOP00000040861.1"/>
    </source>
</evidence>
<dbReference type="SUPFAM" id="SSF51069">
    <property type="entry name" value="Carbonic anhydrase"/>
    <property type="match status" value="1"/>
</dbReference>
<evidence type="ECO:0000256" key="5">
    <source>
        <dbReference type="ARBA" id="ARBA00048348"/>
    </source>
</evidence>
<dbReference type="EC" id="4.2.1.1" evidence="3"/>
<dbReference type="InterPro" id="IPR001148">
    <property type="entry name" value="CA_dom"/>
</dbReference>
<evidence type="ECO:0000256" key="4">
    <source>
        <dbReference type="ARBA" id="ARBA00023239"/>
    </source>
</evidence>
<dbReference type="PROSITE" id="PS51144">
    <property type="entry name" value="ALPHA_CA_2"/>
    <property type="match status" value="1"/>
</dbReference>
<dbReference type="SMART" id="SM01057">
    <property type="entry name" value="Carb_anhydrase"/>
    <property type="match status" value="1"/>
</dbReference>
<evidence type="ECO:0000313" key="8">
    <source>
        <dbReference type="Proteomes" id="UP000694546"/>
    </source>
</evidence>
<dbReference type="GeneTree" id="ENSGT00940000166576"/>
<dbReference type="PANTHER" id="PTHR18952">
    <property type="entry name" value="CARBONIC ANHYDRASE"/>
    <property type="match status" value="1"/>
</dbReference>
<proteinExistence type="inferred from homology"/>
<dbReference type="InterPro" id="IPR023561">
    <property type="entry name" value="Carbonic_anhydrase_a-class"/>
</dbReference>
<dbReference type="AlphaFoldDB" id="A0A8C5B3J9"/>
<organism evidence="7 8">
    <name type="scientific">Gadus morhua</name>
    <name type="common">Atlantic cod</name>
    <dbReference type="NCBI Taxonomy" id="8049"/>
    <lineage>
        <taxon>Eukaryota</taxon>
        <taxon>Metazoa</taxon>
        <taxon>Chordata</taxon>
        <taxon>Craniata</taxon>
        <taxon>Vertebrata</taxon>
        <taxon>Euteleostomi</taxon>
        <taxon>Actinopterygii</taxon>
        <taxon>Neopterygii</taxon>
        <taxon>Teleostei</taxon>
        <taxon>Neoteleostei</taxon>
        <taxon>Acanthomorphata</taxon>
        <taxon>Zeiogadaria</taxon>
        <taxon>Gadariae</taxon>
        <taxon>Gadiformes</taxon>
        <taxon>Gadoidei</taxon>
        <taxon>Gadidae</taxon>
        <taxon>Gadus</taxon>
    </lineage>
</organism>
<reference evidence="7" key="2">
    <citation type="submission" date="2025-09" db="UniProtKB">
        <authorList>
            <consortium name="Ensembl"/>
        </authorList>
    </citation>
    <scope>IDENTIFICATION</scope>
</reference>
<dbReference type="GO" id="GO:0006885">
    <property type="term" value="P:regulation of pH"/>
    <property type="evidence" value="ECO:0007669"/>
    <property type="project" value="TreeGrafter"/>
</dbReference>
<dbReference type="Gene3D" id="3.10.200.10">
    <property type="entry name" value="Alpha carbonic anhydrase"/>
    <property type="match status" value="1"/>
</dbReference>
<evidence type="ECO:0000256" key="3">
    <source>
        <dbReference type="ARBA" id="ARBA00012925"/>
    </source>
</evidence>
<dbReference type="OMA" id="IIPANHR"/>
<dbReference type="GO" id="GO:0015670">
    <property type="term" value="P:carbon dioxide transport"/>
    <property type="evidence" value="ECO:0007669"/>
    <property type="project" value="TreeGrafter"/>
</dbReference>
<dbReference type="GO" id="GO:0008270">
    <property type="term" value="F:zinc ion binding"/>
    <property type="evidence" value="ECO:0007669"/>
    <property type="project" value="InterPro"/>
</dbReference>
<comment type="catalytic activity">
    <reaction evidence="5">
        <text>hydrogencarbonate + H(+) = CO2 + H2O</text>
        <dbReference type="Rhea" id="RHEA:10748"/>
        <dbReference type="ChEBI" id="CHEBI:15377"/>
        <dbReference type="ChEBI" id="CHEBI:15378"/>
        <dbReference type="ChEBI" id="CHEBI:16526"/>
        <dbReference type="ChEBI" id="CHEBI:17544"/>
        <dbReference type="EC" id="4.2.1.1"/>
    </reaction>
</comment>
<evidence type="ECO:0000256" key="2">
    <source>
        <dbReference type="ARBA" id="ARBA00010718"/>
    </source>
</evidence>
<protein>
    <recommendedName>
        <fullName evidence="3">carbonic anhydrase</fullName>
        <ecNumber evidence="3">4.2.1.1</ecNumber>
    </recommendedName>
</protein>
<comment type="similarity">
    <text evidence="2">Belongs to the alpha-carbonic anhydrase family.</text>
</comment>
<reference evidence="7" key="1">
    <citation type="submission" date="2025-08" db="UniProtKB">
        <authorList>
            <consortium name="Ensembl"/>
        </authorList>
    </citation>
    <scope>IDENTIFICATION</scope>
</reference>